<sequence>MPKAAATKTSDEAKPARKAAPKKTTDGAAKKSPSQYQLYMKNNLPTYKGENPDKTHKEAFAEVAKLWKDAPENPNRGKDAPVRKAAPKKAAPKKKAATPEASADEEDSE</sequence>
<feature type="compositionally biased region" description="Basic residues" evidence="1">
    <location>
        <begin position="85"/>
        <end position="96"/>
    </location>
</feature>
<dbReference type="CDD" id="cd00084">
    <property type="entry name" value="HMG-box_SF"/>
    <property type="match status" value="1"/>
</dbReference>
<keyword evidence="4" id="KW-1185">Reference proteome</keyword>
<dbReference type="Gene3D" id="1.10.30.10">
    <property type="entry name" value="High mobility group box domain"/>
    <property type="match status" value="1"/>
</dbReference>
<protein>
    <recommendedName>
        <fullName evidence="2">YABBY protein C-terminal domain-containing protein</fullName>
    </recommendedName>
</protein>
<evidence type="ECO:0000259" key="2">
    <source>
        <dbReference type="Pfam" id="PF04690"/>
    </source>
</evidence>
<feature type="region of interest" description="Disordered" evidence="1">
    <location>
        <begin position="1"/>
        <end position="109"/>
    </location>
</feature>
<accession>A0A067LUC1</accession>
<organism evidence="3 4">
    <name type="scientific">Botryobasidium botryosum (strain FD-172 SS1)</name>
    <dbReference type="NCBI Taxonomy" id="930990"/>
    <lineage>
        <taxon>Eukaryota</taxon>
        <taxon>Fungi</taxon>
        <taxon>Dikarya</taxon>
        <taxon>Basidiomycota</taxon>
        <taxon>Agaricomycotina</taxon>
        <taxon>Agaricomycetes</taxon>
        <taxon>Cantharellales</taxon>
        <taxon>Botryobasidiaceae</taxon>
        <taxon>Botryobasidium</taxon>
    </lineage>
</organism>
<proteinExistence type="predicted"/>
<dbReference type="SUPFAM" id="SSF47095">
    <property type="entry name" value="HMG-box"/>
    <property type="match status" value="1"/>
</dbReference>
<reference evidence="4" key="1">
    <citation type="journal article" date="2014" name="Proc. Natl. Acad. Sci. U.S.A.">
        <title>Extensive sampling of basidiomycete genomes demonstrates inadequacy of the white-rot/brown-rot paradigm for wood decay fungi.</title>
        <authorList>
            <person name="Riley R."/>
            <person name="Salamov A.A."/>
            <person name="Brown D.W."/>
            <person name="Nagy L.G."/>
            <person name="Floudas D."/>
            <person name="Held B.W."/>
            <person name="Levasseur A."/>
            <person name="Lombard V."/>
            <person name="Morin E."/>
            <person name="Otillar R."/>
            <person name="Lindquist E.A."/>
            <person name="Sun H."/>
            <person name="LaButti K.M."/>
            <person name="Schmutz J."/>
            <person name="Jabbour D."/>
            <person name="Luo H."/>
            <person name="Baker S.E."/>
            <person name="Pisabarro A.G."/>
            <person name="Walton J.D."/>
            <person name="Blanchette R.A."/>
            <person name="Henrissat B."/>
            <person name="Martin F."/>
            <person name="Cullen D."/>
            <person name="Hibbett D.S."/>
            <person name="Grigoriev I.V."/>
        </authorList>
    </citation>
    <scope>NUCLEOTIDE SEQUENCE [LARGE SCALE GENOMIC DNA]</scope>
    <source>
        <strain evidence="4">FD-172 SS1</strain>
    </source>
</reference>
<evidence type="ECO:0000313" key="3">
    <source>
        <dbReference type="EMBL" id="KDQ06719.1"/>
    </source>
</evidence>
<evidence type="ECO:0000256" key="1">
    <source>
        <dbReference type="SAM" id="MobiDB-lite"/>
    </source>
</evidence>
<dbReference type="EMBL" id="KL198125">
    <property type="protein sequence ID" value="KDQ06719.1"/>
    <property type="molecule type" value="Genomic_DNA"/>
</dbReference>
<dbReference type="InterPro" id="IPR056775">
    <property type="entry name" value="YABBY_C"/>
</dbReference>
<dbReference type="InParanoid" id="A0A067LUC1"/>
<dbReference type="OrthoDB" id="667577at2759"/>
<dbReference type="InterPro" id="IPR036910">
    <property type="entry name" value="HMG_box_dom_sf"/>
</dbReference>
<feature type="domain" description="YABBY protein C-terminal" evidence="2">
    <location>
        <begin position="29"/>
        <end position="73"/>
    </location>
</feature>
<dbReference type="Proteomes" id="UP000027195">
    <property type="component" value="Unassembled WGS sequence"/>
</dbReference>
<evidence type="ECO:0000313" key="4">
    <source>
        <dbReference type="Proteomes" id="UP000027195"/>
    </source>
</evidence>
<dbReference type="HOGENOM" id="CLU_141733_0_0_1"/>
<dbReference type="Pfam" id="PF04690">
    <property type="entry name" value="YABBY"/>
    <property type="match status" value="1"/>
</dbReference>
<feature type="compositionally biased region" description="Basic and acidic residues" evidence="1">
    <location>
        <begin position="50"/>
        <end position="82"/>
    </location>
</feature>
<name>A0A067LUC1_BOTB1</name>
<dbReference type="AlphaFoldDB" id="A0A067LUC1"/>
<gene>
    <name evidence="3" type="ORF">BOTBODRAFT_39377</name>
</gene>